<comment type="caution">
    <text evidence="1">The sequence shown here is derived from an EMBL/GenBank/DDBJ whole genome shotgun (WGS) entry which is preliminary data.</text>
</comment>
<evidence type="ECO:0000313" key="2">
    <source>
        <dbReference type="Proteomes" id="UP000004986"/>
    </source>
</evidence>
<proteinExistence type="predicted"/>
<reference evidence="1 2" key="1">
    <citation type="journal article" date="2011" name="PLoS Pathog.">
        <title>Dynamic evolution of pathogenicity revealed by sequencing and comparative genomics of 19 Pseudomonas syringae isolates.</title>
        <authorList>
            <person name="Baltrus D.A."/>
            <person name="Nishimura M.T."/>
            <person name="Romanchuk A."/>
            <person name="Chang J.H."/>
            <person name="Mukhtar M.S."/>
            <person name="Cherkis K."/>
            <person name="Roach J."/>
            <person name="Grant S.R."/>
            <person name="Jones C.D."/>
            <person name="Dangl J.L."/>
        </authorList>
    </citation>
    <scope>NUCLEOTIDE SEQUENCE [LARGE SCALE GENOMIC DNA]</scope>
    <source>
        <strain evidence="1 2">1704B</strain>
    </source>
</reference>
<name>F3GQI6_PSESJ</name>
<feature type="non-terminal residue" evidence="1">
    <location>
        <position position="36"/>
    </location>
</feature>
<protein>
    <submittedName>
        <fullName evidence="1">Uncharacterized protein</fullName>
    </submittedName>
</protein>
<dbReference type="HOGENOM" id="CLU_3361624_0_0_6"/>
<dbReference type="AlphaFoldDB" id="F3GQI6"/>
<evidence type="ECO:0000313" key="1">
    <source>
        <dbReference type="EMBL" id="EGH49339.1"/>
    </source>
</evidence>
<sequence>MLVHYTVRASRVKKKDNFLCKTLDIRKPPILKWGEL</sequence>
<keyword evidence="2" id="KW-1185">Reference proteome</keyword>
<gene>
    <name evidence="1" type="ORF">PSYPI_46025</name>
</gene>
<accession>F3GQI6</accession>
<dbReference type="Proteomes" id="UP000004986">
    <property type="component" value="Unassembled WGS sequence"/>
</dbReference>
<organism evidence="1 2">
    <name type="scientific">Pseudomonas syringae pv. pisi str. 1704B</name>
    <dbReference type="NCBI Taxonomy" id="629263"/>
    <lineage>
        <taxon>Bacteria</taxon>
        <taxon>Pseudomonadati</taxon>
        <taxon>Pseudomonadota</taxon>
        <taxon>Gammaproteobacteria</taxon>
        <taxon>Pseudomonadales</taxon>
        <taxon>Pseudomonadaceae</taxon>
        <taxon>Pseudomonas</taxon>
        <taxon>Pseudomonas syringae</taxon>
    </lineage>
</organism>
<dbReference type="EMBL" id="AEAI01004149">
    <property type="protein sequence ID" value="EGH49339.1"/>
    <property type="molecule type" value="Genomic_DNA"/>
</dbReference>